<reference evidence="2 3" key="1">
    <citation type="submission" date="2019-05" db="EMBL/GenBank/DDBJ databases">
        <title>Another draft genome of Portunus trituberculatus and its Hox gene families provides insights of decapod evolution.</title>
        <authorList>
            <person name="Jeong J.-H."/>
            <person name="Song I."/>
            <person name="Kim S."/>
            <person name="Choi T."/>
            <person name="Kim D."/>
            <person name="Ryu S."/>
            <person name="Kim W."/>
        </authorList>
    </citation>
    <scope>NUCLEOTIDE SEQUENCE [LARGE SCALE GENOMIC DNA]</scope>
    <source>
        <tissue evidence="2">Muscle</tissue>
    </source>
</reference>
<evidence type="ECO:0000313" key="3">
    <source>
        <dbReference type="Proteomes" id="UP000324222"/>
    </source>
</evidence>
<protein>
    <submittedName>
        <fullName evidence="2">Uncharacterized protein</fullName>
    </submittedName>
</protein>
<feature type="region of interest" description="Disordered" evidence="1">
    <location>
        <begin position="1"/>
        <end position="55"/>
    </location>
</feature>
<dbReference type="AlphaFoldDB" id="A0A5B7E1W3"/>
<evidence type="ECO:0000256" key="1">
    <source>
        <dbReference type="SAM" id="MobiDB-lite"/>
    </source>
</evidence>
<keyword evidence="3" id="KW-1185">Reference proteome</keyword>
<organism evidence="2 3">
    <name type="scientific">Portunus trituberculatus</name>
    <name type="common">Swimming crab</name>
    <name type="synonym">Neptunus trituberculatus</name>
    <dbReference type="NCBI Taxonomy" id="210409"/>
    <lineage>
        <taxon>Eukaryota</taxon>
        <taxon>Metazoa</taxon>
        <taxon>Ecdysozoa</taxon>
        <taxon>Arthropoda</taxon>
        <taxon>Crustacea</taxon>
        <taxon>Multicrustacea</taxon>
        <taxon>Malacostraca</taxon>
        <taxon>Eumalacostraca</taxon>
        <taxon>Eucarida</taxon>
        <taxon>Decapoda</taxon>
        <taxon>Pleocyemata</taxon>
        <taxon>Brachyura</taxon>
        <taxon>Eubrachyura</taxon>
        <taxon>Portunoidea</taxon>
        <taxon>Portunidae</taxon>
        <taxon>Portuninae</taxon>
        <taxon>Portunus</taxon>
    </lineage>
</organism>
<feature type="compositionally biased region" description="Polar residues" evidence="1">
    <location>
        <begin position="34"/>
        <end position="46"/>
    </location>
</feature>
<name>A0A5B7E1W3_PORTR</name>
<dbReference type="Proteomes" id="UP000324222">
    <property type="component" value="Unassembled WGS sequence"/>
</dbReference>
<evidence type="ECO:0000313" key="2">
    <source>
        <dbReference type="EMBL" id="MPC26824.1"/>
    </source>
</evidence>
<gene>
    <name evidence="2" type="ORF">E2C01_019974</name>
</gene>
<dbReference type="EMBL" id="VSRR010001657">
    <property type="protein sequence ID" value="MPC26824.1"/>
    <property type="molecule type" value="Genomic_DNA"/>
</dbReference>
<accession>A0A5B7E1W3</accession>
<comment type="caution">
    <text evidence="2">The sequence shown here is derived from an EMBL/GenBank/DDBJ whole genome shotgun (WGS) entry which is preliminary data.</text>
</comment>
<feature type="compositionally biased region" description="Polar residues" evidence="1">
    <location>
        <begin position="1"/>
        <end position="17"/>
    </location>
</feature>
<proteinExistence type="predicted"/>
<sequence length="96" mass="10345">MTPTSSVQVASPPSLFTRSLRATRDSASARPVNNKDSYLSHGSDSASYLRGESSHRAKVNHIARQLGHQHLLHISTNLHVAASSSGAQVLYTSHLQ</sequence>